<reference evidence="1" key="1">
    <citation type="submission" date="2018-01" db="EMBL/GenBank/DDBJ databases">
        <title>An insight into the sialome of Amazonian anophelines.</title>
        <authorList>
            <person name="Ribeiro J.M."/>
            <person name="Scarpassa V."/>
            <person name="Calvo E."/>
        </authorList>
    </citation>
    <scope>NUCLEOTIDE SEQUENCE</scope>
</reference>
<organism evidence="1">
    <name type="scientific">Anopheles darlingi</name>
    <name type="common">Mosquito</name>
    <dbReference type="NCBI Taxonomy" id="43151"/>
    <lineage>
        <taxon>Eukaryota</taxon>
        <taxon>Metazoa</taxon>
        <taxon>Ecdysozoa</taxon>
        <taxon>Arthropoda</taxon>
        <taxon>Hexapoda</taxon>
        <taxon>Insecta</taxon>
        <taxon>Pterygota</taxon>
        <taxon>Neoptera</taxon>
        <taxon>Endopterygota</taxon>
        <taxon>Diptera</taxon>
        <taxon>Nematocera</taxon>
        <taxon>Culicoidea</taxon>
        <taxon>Culicidae</taxon>
        <taxon>Anophelinae</taxon>
        <taxon>Anopheles</taxon>
    </lineage>
</organism>
<dbReference type="AlphaFoldDB" id="A0A2M4DRK0"/>
<dbReference type="EMBL" id="GGFL01016032">
    <property type="protein sequence ID" value="MBW80210.1"/>
    <property type="molecule type" value="Transcribed_RNA"/>
</dbReference>
<accession>A0A2M4DRK0</accession>
<protein>
    <submittedName>
        <fullName evidence="1">Putative secreted protein</fullName>
    </submittedName>
</protein>
<sequence>MLCVDGYSSCSRWLLSILLVRFAIRDRGEHGRTLETDQILAAVVCHPKGFQIDVHQRIVRIEGPYRARYLPISTLHDDRKLLLLLLRS</sequence>
<proteinExistence type="predicted"/>
<evidence type="ECO:0000313" key="1">
    <source>
        <dbReference type="EMBL" id="MBW80210.1"/>
    </source>
</evidence>
<name>A0A2M4DRK0_ANODA</name>